<dbReference type="InterPro" id="IPR007484">
    <property type="entry name" value="Peptidase_M28"/>
</dbReference>
<dbReference type="SUPFAM" id="SSF53187">
    <property type="entry name" value="Zn-dependent exopeptidases"/>
    <property type="match status" value="1"/>
</dbReference>
<dbReference type="GO" id="GO:0006508">
    <property type="term" value="P:proteolysis"/>
    <property type="evidence" value="ECO:0007669"/>
    <property type="project" value="InterPro"/>
</dbReference>
<evidence type="ECO:0000256" key="1">
    <source>
        <dbReference type="SAM" id="SignalP"/>
    </source>
</evidence>
<feature type="domain" description="Peptidase M28" evidence="2">
    <location>
        <begin position="224"/>
        <end position="424"/>
    </location>
</feature>
<accession>A0A928UU69</accession>
<feature type="chain" id="PRO_5036713148" evidence="1">
    <location>
        <begin position="32"/>
        <end position="446"/>
    </location>
</feature>
<keyword evidence="4" id="KW-1185">Reference proteome</keyword>
<protein>
    <submittedName>
        <fullName evidence="3">Peptidase M28</fullName>
    </submittedName>
</protein>
<keyword evidence="1" id="KW-0732">Signal</keyword>
<dbReference type="InterPro" id="IPR045175">
    <property type="entry name" value="M28_fam"/>
</dbReference>
<organism evidence="3 4">
    <name type="scientific">Sphingobacterium hungaricum</name>
    <dbReference type="NCBI Taxonomy" id="2082723"/>
    <lineage>
        <taxon>Bacteria</taxon>
        <taxon>Pseudomonadati</taxon>
        <taxon>Bacteroidota</taxon>
        <taxon>Sphingobacteriia</taxon>
        <taxon>Sphingobacteriales</taxon>
        <taxon>Sphingobacteriaceae</taxon>
        <taxon>Sphingobacterium</taxon>
    </lineage>
</organism>
<evidence type="ECO:0000259" key="2">
    <source>
        <dbReference type="Pfam" id="PF04389"/>
    </source>
</evidence>
<proteinExistence type="predicted"/>
<evidence type="ECO:0000313" key="4">
    <source>
        <dbReference type="Proteomes" id="UP000616201"/>
    </source>
</evidence>
<feature type="signal peptide" evidence="1">
    <location>
        <begin position="1"/>
        <end position="31"/>
    </location>
</feature>
<dbReference type="AlphaFoldDB" id="A0A928UU69"/>
<dbReference type="Pfam" id="PF04389">
    <property type="entry name" value="Peptidase_M28"/>
    <property type="match status" value="1"/>
</dbReference>
<name>A0A928UU69_9SPHI</name>
<reference evidence="3" key="1">
    <citation type="submission" date="2018-02" db="EMBL/GenBank/DDBJ databases">
        <authorList>
            <person name="Vasarhelyi B.M."/>
            <person name="Deshmukh S."/>
            <person name="Balint B."/>
            <person name="Kukolya J."/>
        </authorList>
    </citation>
    <scope>NUCLEOTIDE SEQUENCE</scope>
    <source>
        <strain evidence="3">KB22</strain>
    </source>
</reference>
<comment type="caution">
    <text evidence="3">The sequence shown here is derived from an EMBL/GenBank/DDBJ whole genome shotgun (WGS) entry which is preliminary data.</text>
</comment>
<gene>
    <name evidence="3" type="ORF">C4F49_04705</name>
</gene>
<evidence type="ECO:0000313" key="3">
    <source>
        <dbReference type="EMBL" id="MBE8712973.1"/>
    </source>
</evidence>
<dbReference type="EMBL" id="PRDK01000003">
    <property type="protein sequence ID" value="MBE8712973.1"/>
    <property type="molecule type" value="Genomic_DNA"/>
</dbReference>
<dbReference type="GO" id="GO:0008235">
    <property type="term" value="F:metalloexopeptidase activity"/>
    <property type="evidence" value="ECO:0007669"/>
    <property type="project" value="InterPro"/>
</dbReference>
<dbReference type="PANTHER" id="PTHR12147:SF26">
    <property type="entry name" value="PEPTIDASE M28 DOMAIN-CONTAINING PROTEIN"/>
    <property type="match status" value="1"/>
</dbReference>
<sequence length="446" mass="49532">MYFKTKNLRLSYVLLTAVMLTFISASNLLMAQTSTATMDVKDLTRILETLAADDMRGRASLSKDIEKAADFIASEFKEIGLKPYAEDNYRQTFYVNKLSAGTQSVTINAQKLNDDQFLIIGNQPEINWSEKSAVQVLKISKEEDFSQAFRAIMRTNQGDAVVLVDSSFQPLLARFKKIYSRENILTKEQQAAKSPTKVFLVANEKPTEYAINAVNKTEEFPLFNVAAVLPGKSKPNEYVVFSAHYDHIGILNAVDQDSIANGADDDASGTTAVIALANYYKKLNQNERTLIFVAFTAEEIGMFGSKYFSNKINADEVVAMINIEMIGKDSKFGPNSLYITGYENSNLGKLMQENLTGSSFTFHADPYPQQNLFYRSDNAVLAALGVPAHTFSTSQIDKDSYYHTVKDEVETLDIENIRSSIEAIAIGAKGIVDGTQTPSRVEKLKD</sequence>
<dbReference type="Proteomes" id="UP000616201">
    <property type="component" value="Unassembled WGS sequence"/>
</dbReference>
<dbReference type="Gene3D" id="3.40.630.10">
    <property type="entry name" value="Zn peptidases"/>
    <property type="match status" value="2"/>
</dbReference>
<dbReference type="PANTHER" id="PTHR12147">
    <property type="entry name" value="METALLOPEPTIDASE M28 FAMILY MEMBER"/>
    <property type="match status" value="1"/>
</dbReference>